<dbReference type="GO" id="GO:0003723">
    <property type="term" value="F:RNA binding"/>
    <property type="evidence" value="ECO:0007669"/>
    <property type="project" value="InterPro"/>
</dbReference>
<dbReference type="GO" id="GO:0009982">
    <property type="term" value="F:pseudouridine synthase activity"/>
    <property type="evidence" value="ECO:0007669"/>
    <property type="project" value="InterPro"/>
</dbReference>
<comment type="caution">
    <text evidence="6">The sequence shown here is derived from an EMBL/GenBank/DDBJ whole genome shotgun (WGS) entry which is preliminary data.</text>
</comment>
<name>A0A6L5YQ03_9FIRM</name>
<protein>
    <recommendedName>
        <fullName evidence="4">Pseudouridine synthase</fullName>
        <ecNumber evidence="4">5.4.99.-</ecNumber>
    </recommendedName>
</protein>
<feature type="domain" description="Pseudouridine synthase RsuA/RluA-like" evidence="5">
    <location>
        <begin position="89"/>
        <end position="248"/>
    </location>
</feature>
<dbReference type="EC" id="5.4.99.-" evidence="4"/>
<dbReference type="EMBL" id="VUNI01000005">
    <property type="protein sequence ID" value="MST74368.1"/>
    <property type="molecule type" value="Genomic_DNA"/>
</dbReference>
<dbReference type="InterPro" id="IPR020103">
    <property type="entry name" value="PsdUridine_synth_cat_dom_sf"/>
</dbReference>
<comment type="catalytic activity">
    <reaction evidence="1 4">
        <text>a uridine in RNA = a pseudouridine in RNA</text>
        <dbReference type="Rhea" id="RHEA:48348"/>
        <dbReference type="Rhea" id="RHEA-COMP:12068"/>
        <dbReference type="Rhea" id="RHEA-COMP:12069"/>
        <dbReference type="ChEBI" id="CHEBI:65314"/>
        <dbReference type="ChEBI" id="CHEBI:65315"/>
    </reaction>
</comment>
<feature type="active site" evidence="3">
    <location>
        <position position="136"/>
    </location>
</feature>
<comment type="function">
    <text evidence="4">Responsible for synthesis of pseudouridine from uracil.</text>
</comment>
<dbReference type="Proteomes" id="UP000474024">
    <property type="component" value="Unassembled WGS sequence"/>
</dbReference>
<keyword evidence="4" id="KW-0413">Isomerase</keyword>
<evidence type="ECO:0000259" key="5">
    <source>
        <dbReference type="Pfam" id="PF00849"/>
    </source>
</evidence>
<dbReference type="CDD" id="cd02869">
    <property type="entry name" value="PseudoU_synth_RluA_like"/>
    <property type="match status" value="1"/>
</dbReference>
<evidence type="ECO:0000313" key="7">
    <source>
        <dbReference type="Proteomes" id="UP000474024"/>
    </source>
</evidence>
<accession>A0A6L5YQ03</accession>
<keyword evidence="7" id="KW-1185">Reference proteome</keyword>
<dbReference type="AlphaFoldDB" id="A0A6L5YQ03"/>
<evidence type="ECO:0000256" key="2">
    <source>
        <dbReference type="ARBA" id="ARBA00010876"/>
    </source>
</evidence>
<gene>
    <name evidence="6" type="ORF">FYJ75_04870</name>
</gene>
<dbReference type="PANTHER" id="PTHR21600">
    <property type="entry name" value="MITOCHONDRIAL RNA PSEUDOURIDINE SYNTHASE"/>
    <property type="match status" value="1"/>
</dbReference>
<dbReference type="PANTHER" id="PTHR21600:SF44">
    <property type="entry name" value="RIBOSOMAL LARGE SUBUNIT PSEUDOURIDINE SYNTHASE D"/>
    <property type="match status" value="1"/>
</dbReference>
<dbReference type="NCBIfam" id="TIGR00005">
    <property type="entry name" value="rluA_subfam"/>
    <property type="match status" value="1"/>
</dbReference>
<dbReference type="RefSeq" id="WP_154429332.1">
    <property type="nucleotide sequence ID" value="NZ_VUNI01000005.1"/>
</dbReference>
<sequence length="319" mass="36225">MERVIQYRINDPMPGQKISGYLKTHGYSEQNRVNLKKDSDSIWLNGVRVHQNHLLEDGDMLEVRIHEFENSDQILPVQLPIEIVYEDEDLMVVNKAAGMPIHPSRNNPDNSLGNALAWYFKEKGRPFVFRCINRLDRDTSGLTIIAKHMVSGAVLSQMVAAKSKEGLQAEGIHREYLAIVRGAVNPPQGTINAPIAKKESVHLERMVDFTRGERAVTHYQVVKEHDGYSLVALQLETGRTHQIRVHMKYIGYPLIGDFVYNPDMTRISRQALHAWKLTFPHPITGEHMEFTAPLPRDMSQIIEGEENGKGSDSESKRSV</sequence>
<proteinExistence type="inferred from homology"/>
<dbReference type="SUPFAM" id="SSF55120">
    <property type="entry name" value="Pseudouridine synthase"/>
    <property type="match status" value="1"/>
</dbReference>
<evidence type="ECO:0000313" key="6">
    <source>
        <dbReference type="EMBL" id="MST74368.1"/>
    </source>
</evidence>
<dbReference type="Gene3D" id="3.30.2350.10">
    <property type="entry name" value="Pseudouridine synthase"/>
    <property type="match status" value="1"/>
</dbReference>
<evidence type="ECO:0000256" key="3">
    <source>
        <dbReference type="PIRSR" id="PIRSR606225-1"/>
    </source>
</evidence>
<dbReference type="InterPro" id="IPR006225">
    <property type="entry name" value="PsdUridine_synth_RluC/D"/>
</dbReference>
<dbReference type="GO" id="GO:0140098">
    <property type="term" value="F:catalytic activity, acting on RNA"/>
    <property type="evidence" value="ECO:0007669"/>
    <property type="project" value="UniProtKB-ARBA"/>
</dbReference>
<comment type="similarity">
    <text evidence="2 4">Belongs to the pseudouridine synthase RluA family.</text>
</comment>
<organism evidence="6 7">
    <name type="scientific">Roseburia porci</name>
    <dbReference type="NCBI Taxonomy" id="2605790"/>
    <lineage>
        <taxon>Bacteria</taxon>
        <taxon>Bacillati</taxon>
        <taxon>Bacillota</taxon>
        <taxon>Clostridia</taxon>
        <taxon>Lachnospirales</taxon>
        <taxon>Lachnospiraceae</taxon>
        <taxon>Roseburia</taxon>
    </lineage>
</organism>
<dbReference type="InterPro" id="IPR050188">
    <property type="entry name" value="RluA_PseudoU_synthase"/>
</dbReference>
<dbReference type="Pfam" id="PF00849">
    <property type="entry name" value="PseudoU_synth_2"/>
    <property type="match status" value="1"/>
</dbReference>
<evidence type="ECO:0000256" key="4">
    <source>
        <dbReference type="RuleBase" id="RU362028"/>
    </source>
</evidence>
<dbReference type="GO" id="GO:0000455">
    <property type="term" value="P:enzyme-directed rRNA pseudouridine synthesis"/>
    <property type="evidence" value="ECO:0007669"/>
    <property type="project" value="TreeGrafter"/>
</dbReference>
<reference evidence="6 7" key="1">
    <citation type="submission" date="2019-08" db="EMBL/GenBank/DDBJ databases">
        <title>In-depth cultivation of the pig gut microbiome towards novel bacterial diversity and tailored functional studies.</title>
        <authorList>
            <person name="Wylensek D."/>
            <person name="Hitch T.C.A."/>
            <person name="Clavel T."/>
        </authorList>
    </citation>
    <scope>NUCLEOTIDE SEQUENCE [LARGE SCALE GENOMIC DNA]</scope>
    <source>
        <strain evidence="6 7">MUC/MUC-530-WT-4D</strain>
    </source>
</reference>
<dbReference type="InterPro" id="IPR006145">
    <property type="entry name" value="PsdUridine_synth_RsuA/RluA"/>
</dbReference>
<evidence type="ECO:0000256" key="1">
    <source>
        <dbReference type="ARBA" id="ARBA00000073"/>
    </source>
</evidence>